<dbReference type="STRING" id="351605.Gura_0908"/>
<dbReference type="OrthoDB" id="5397860at2"/>
<organism evidence="3 4">
    <name type="scientific">Geotalea uraniireducens (strain Rf4)</name>
    <name type="common">Geobacter uraniireducens</name>
    <dbReference type="NCBI Taxonomy" id="351605"/>
    <lineage>
        <taxon>Bacteria</taxon>
        <taxon>Pseudomonadati</taxon>
        <taxon>Thermodesulfobacteriota</taxon>
        <taxon>Desulfuromonadia</taxon>
        <taxon>Geobacterales</taxon>
        <taxon>Geobacteraceae</taxon>
        <taxon>Geotalea</taxon>
    </lineage>
</organism>
<reference evidence="3 4" key="1">
    <citation type="submission" date="2007-05" db="EMBL/GenBank/DDBJ databases">
        <title>Complete sequence of Geobacter uraniireducens Rf4.</title>
        <authorList>
            <consortium name="US DOE Joint Genome Institute"/>
            <person name="Copeland A."/>
            <person name="Lucas S."/>
            <person name="Lapidus A."/>
            <person name="Barry K."/>
            <person name="Detter J.C."/>
            <person name="Glavina del Rio T."/>
            <person name="Hammon N."/>
            <person name="Israni S."/>
            <person name="Dalin E."/>
            <person name="Tice H."/>
            <person name="Pitluck S."/>
            <person name="Chertkov O."/>
            <person name="Brettin T."/>
            <person name="Bruce D."/>
            <person name="Han C."/>
            <person name="Schmutz J."/>
            <person name="Larimer F."/>
            <person name="Land M."/>
            <person name="Hauser L."/>
            <person name="Kyrpides N."/>
            <person name="Mikhailova N."/>
            <person name="Shelobolina E."/>
            <person name="Aklujkar M."/>
            <person name="Lovley D."/>
            <person name="Richardson P."/>
        </authorList>
    </citation>
    <scope>NUCLEOTIDE SEQUENCE [LARGE SCALE GENOMIC DNA]</scope>
    <source>
        <strain evidence="3 4">Rf4</strain>
    </source>
</reference>
<evidence type="ECO:0000256" key="2">
    <source>
        <dbReference type="SAM" id="Phobius"/>
    </source>
</evidence>
<dbReference type="KEGG" id="gur:Gura_0908"/>
<keyword evidence="2" id="KW-1133">Transmembrane helix</keyword>
<dbReference type="RefSeq" id="WP_011937838.1">
    <property type="nucleotide sequence ID" value="NC_009483.1"/>
</dbReference>
<proteinExistence type="predicted"/>
<dbReference type="EMBL" id="CP000698">
    <property type="protein sequence ID" value="ABQ25114.1"/>
    <property type="molecule type" value="Genomic_DNA"/>
</dbReference>
<accession>A5GBD7</accession>
<sequence>MEIFGGFMVMLSIIGFFLTVIWFILPFVIFSIKGKVDRTLILAEETERRLAAIEELLKGRKEETEGPDAPTDPLRNPIPPSDPPSAEE</sequence>
<dbReference type="HOGENOM" id="CLU_192877_1_0_7"/>
<feature type="compositionally biased region" description="Pro residues" evidence="1">
    <location>
        <begin position="76"/>
        <end position="88"/>
    </location>
</feature>
<keyword evidence="4" id="KW-1185">Reference proteome</keyword>
<gene>
    <name evidence="3" type="ordered locus">Gura_0908</name>
</gene>
<evidence type="ECO:0000313" key="4">
    <source>
        <dbReference type="Proteomes" id="UP000006695"/>
    </source>
</evidence>
<feature type="transmembrane region" description="Helical" evidence="2">
    <location>
        <begin position="6"/>
        <end position="30"/>
    </location>
</feature>
<protein>
    <submittedName>
        <fullName evidence="3">Uncharacterized protein</fullName>
    </submittedName>
</protein>
<evidence type="ECO:0000313" key="3">
    <source>
        <dbReference type="EMBL" id="ABQ25114.1"/>
    </source>
</evidence>
<evidence type="ECO:0000256" key="1">
    <source>
        <dbReference type="SAM" id="MobiDB-lite"/>
    </source>
</evidence>
<feature type="region of interest" description="Disordered" evidence="1">
    <location>
        <begin position="57"/>
        <end position="88"/>
    </location>
</feature>
<dbReference type="AlphaFoldDB" id="A5GBD7"/>
<keyword evidence="2" id="KW-0812">Transmembrane</keyword>
<dbReference type="Proteomes" id="UP000006695">
    <property type="component" value="Chromosome"/>
</dbReference>
<keyword evidence="2" id="KW-0472">Membrane</keyword>
<name>A5GBD7_GEOUR</name>